<evidence type="ECO:0000313" key="2">
    <source>
        <dbReference type="Proteomes" id="UP001497516"/>
    </source>
</evidence>
<dbReference type="Proteomes" id="UP001497516">
    <property type="component" value="Chromosome 2"/>
</dbReference>
<organism evidence="1 2">
    <name type="scientific">Linum trigynum</name>
    <dbReference type="NCBI Taxonomy" id="586398"/>
    <lineage>
        <taxon>Eukaryota</taxon>
        <taxon>Viridiplantae</taxon>
        <taxon>Streptophyta</taxon>
        <taxon>Embryophyta</taxon>
        <taxon>Tracheophyta</taxon>
        <taxon>Spermatophyta</taxon>
        <taxon>Magnoliopsida</taxon>
        <taxon>eudicotyledons</taxon>
        <taxon>Gunneridae</taxon>
        <taxon>Pentapetalae</taxon>
        <taxon>rosids</taxon>
        <taxon>fabids</taxon>
        <taxon>Malpighiales</taxon>
        <taxon>Linaceae</taxon>
        <taxon>Linum</taxon>
    </lineage>
</organism>
<dbReference type="EMBL" id="OZ034815">
    <property type="protein sequence ID" value="CAL1369021.1"/>
    <property type="molecule type" value="Genomic_DNA"/>
</dbReference>
<proteinExistence type="predicted"/>
<name>A0AAV2D701_9ROSI</name>
<dbReference type="AlphaFoldDB" id="A0AAV2D701"/>
<protein>
    <submittedName>
        <fullName evidence="1">Uncharacterized protein</fullName>
    </submittedName>
</protein>
<evidence type="ECO:0000313" key="1">
    <source>
        <dbReference type="EMBL" id="CAL1369021.1"/>
    </source>
</evidence>
<accession>A0AAV2D701</accession>
<sequence>MSLQLQNQLLELEAPTGVSQEAEAAAETGSIYALCDNNFFCRLWRYQIAGSPSTEDCDQIRQIEELHEYLDMVEEMVRPGCPQEMLKVALDSISSLSKTLALMSSSSAHGKLLLASL</sequence>
<reference evidence="1 2" key="1">
    <citation type="submission" date="2024-04" db="EMBL/GenBank/DDBJ databases">
        <authorList>
            <person name="Fracassetti M."/>
        </authorList>
    </citation>
    <scope>NUCLEOTIDE SEQUENCE [LARGE SCALE GENOMIC DNA]</scope>
</reference>
<keyword evidence="2" id="KW-1185">Reference proteome</keyword>
<gene>
    <name evidence="1" type="ORF">LTRI10_LOCUS11851</name>
</gene>